<dbReference type="GO" id="GO:0005829">
    <property type="term" value="C:cytosol"/>
    <property type="evidence" value="ECO:0007669"/>
    <property type="project" value="TreeGrafter"/>
</dbReference>
<dbReference type="EMBL" id="OW240924">
    <property type="protein sequence ID" value="CAH2328836.1"/>
    <property type="molecule type" value="Genomic_DNA"/>
</dbReference>
<evidence type="ECO:0000313" key="11">
    <source>
        <dbReference type="EMBL" id="CAH2328836.1"/>
    </source>
</evidence>
<feature type="domain" description="PLA2c" evidence="10">
    <location>
        <begin position="389"/>
        <end position="956"/>
    </location>
</feature>
<dbReference type="GO" id="GO:0005544">
    <property type="term" value="F:calcium-dependent phospholipid binding"/>
    <property type="evidence" value="ECO:0007669"/>
    <property type="project" value="TreeGrafter"/>
</dbReference>
<dbReference type="Proteomes" id="UP001295444">
    <property type="component" value="Chromosome 13"/>
</dbReference>
<dbReference type="AlphaFoldDB" id="A0AAD1TRN1"/>
<dbReference type="SMART" id="SM00022">
    <property type="entry name" value="PLAc"/>
    <property type="match status" value="1"/>
</dbReference>
<dbReference type="InterPro" id="IPR016035">
    <property type="entry name" value="Acyl_Trfase/lysoPLipase"/>
</dbReference>
<dbReference type="Pfam" id="PF00168">
    <property type="entry name" value="C2"/>
    <property type="match status" value="2"/>
</dbReference>
<dbReference type="Gene3D" id="3.40.1090.10">
    <property type="entry name" value="Cytosolic phospholipase A2 catalytic domain"/>
    <property type="match status" value="1"/>
</dbReference>
<organism evidence="11 12">
    <name type="scientific">Pelobates cultripes</name>
    <name type="common">Western spadefoot toad</name>
    <dbReference type="NCBI Taxonomy" id="61616"/>
    <lineage>
        <taxon>Eukaryota</taxon>
        <taxon>Metazoa</taxon>
        <taxon>Chordata</taxon>
        <taxon>Craniata</taxon>
        <taxon>Vertebrata</taxon>
        <taxon>Euteleostomi</taxon>
        <taxon>Amphibia</taxon>
        <taxon>Batrachia</taxon>
        <taxon>Anura</taxon>
        <taxon>Pelobatoidea</taxon>
        <taxon>Pelobatidae</taxon>
        <taxon>Pelobates</taxon>
    </lineage>
</organism>
<evidence type="ECO:0000256" key="4">
    <source>
        <dbReference type="ARBA" id="ARBA00022801"/>
    </source>
</evidence>
<dbReference type="PANTHER" id="PTHR10728:SF32">
    <property type="entry name" value="CYTOSOLIC PHOSPHOLIPASE A2 BETA"/>
    <property type="match status" value="1"/>
</dbReference>
<dbReference type="PROSITE" id="PS51210">
    <property type="entry name" value="PLA2C"/>
    <property type="match status" value="1"/>
</dbReference>
<dbReference type="InterPro" id="IPR000008">
    <property type="entry name" value="C2_dom"/>
</dbReference>
<accession>A0AAD1TRN1</accession>
<protein>
    <recommendedName>
        <fullName evidence="2 7">Phospholipase A2</fullName>
        <ecNumber evidence="2 7">3.1.1.4</ecNumber>
    </recommendedName>
</protein>
<dbReference type="GO" id="GO:0005509">
    <property type="term" value="F:calcium ion binding"/>
    <property type="evidence" value="ECO:0007669"/>
    <property type="project" value="TreeGrafter"/>
</dbReference>
<keyword evidence="7" id="KW-0106">Calcium</keyword>
<dbReference type="Gene3D" id="2.60.40.150">
    <property type="entry name" value="C2 domain"/>
    <property type="match status" value="2"/>
</dbReference>
<keyword evidence="12" id="KW-1185">Reference proteome</keyword>
<name>A0AAD1TRN1_PELCU</name>
<keyword evidence="5 6" id="KW-0443">Lipid metabolism</keyword>
<evidence type="ECO:0000256" key="7">
    <source>
        <dbReference type="RuleBase" id="RU362102"/>
    </source>
</evidence>
<keyword evidence="6 7" id="KW-0442">Lipid degradation</keyword>
<evidence type="ECO:0000259" key="10">
    <source>
        <dbReference type="PROSITE" id="PS51210"/>
    </source>
</evidence>
<feature type="compositionally biased region" description="Basic and acidic residues" evidence="8">
    <location>
        <begin position="698"/>
        <end position="710"/>
    </location>
</feature>
<evidence type="ECO:0000259" key="9">
    <source>
        <dbReference type="PROSITE" id="PS50004"/>
    </source>
</evidence>
<evidence type="ECO:0000256" key="2">
    <source>
        <dbReference type="ARBA" id="ARBA00013278"/>
    </source>
</evidence>
<dbReference type="Pfam" id="PF01735">
    <property type="entry name" value="PLA2_B"/>
    <property type="match status" value="1"/>
</dbReference>
<evidence type="ECO:0000256" key="6">
    <source>
        <dbReference type="PROSITE-ProRule" id="PRU00555"/>
    </source>
</evidence>
<feature type="region of interest" description="Disordered" evidence="8">
    <location>
        <begin position="698"/>
        <end position="720"/>
    </location>
</feature>
<gene>
    <name evidence="11" type="ORF">PECUL_23A029130</name>
</gene>
<dbReference type="SMART" id="SM00239">
    <property type="entry name" value="C2"/>
    <property type="match status" value="1"/>
</dbReference>
<feature type="domain" description="C2" evidence="9">
    <location>
        <begin position="1"/>
        <end position="189"/>
    </location>
</feature>
<proteinExistence type="predicted"/>
<dbReference type="InterPro" id="IPR002642">
    <property type="entry name" value="LysoPLipase_cat_dom"/>
</dbReference>
<evidence type="ECO:0000313" key="12">
    <source>
        <dbReference type="Proteomes" id="UP001295444"/>
    </source>
</evidence>
<evidence type="ECO:0000256" key="8">
    <source>
        <dbReference type="SAM" id="MobiDB-lite"/>
    </source>
</evidence>
<comment type="subcellular location">
    <subcellularLocation>
        <location evidence="1">Cytoplasm</location>
    </subcellularLocation>
</comment>
<reference evidence="11" key="1">
    <citation type="submission" date="2022-03" db="EMBL/GenBank/DDBJ databases">
        <authorList>
            <person name="Alioto T."/>
            <person name="Alioto T."/>
            <person name="Gomez Garrido J."/>
        </authorList>
    </citation>
    <scope>NUCLEOTIDE SEQUENCE</scope>
</reference>
<sequence>MADKHSHQEESTHSRLSVTVIQAKNIPWADWTTNADCYVSLWLPSSTNKILETKTISNSSVSAILGATNADCYVNPSGKLPCVHKNKILETKTISNSSVSAILGATNADCYVSLWLPSSTNKILETKTISNSSEPRWNETFHFKICDNVKNMLYLALHDEDTVSKNDLLYTVAVDVENLDVGKPIKKTFPLNPEKGKETLEVEFTVQKLSAQPEKLLTNGVLVSRAVSCLDVCIDMKNIPENVQGKRVVLAVEDSSERTHKIKLSSVRNTNNTDKCRFHCIRKWDPELIAHLEVQGQKPEDADGLAKIYKDTQKSTLSLSCIRVKEADLAMIIRLSLYDIGSECVLLKGYQVMVPDNHMRERTLKRHDGAGAQDSAQIKSLELNLKASHCPEKLDMRMGFDLCDDEKIFLQNRSKVSAAALKKVLNLERDLQADEVPVIAVTTTGGGARAMTALYGSLSGLKKMSLLDTVSYITGASGSTWTVDNICGGLLRGMCKLYEDPDWSHHDLARPIQEAQKILTSSKLSAFSFDCLAFYRDEMKKRAEMGYKTSVTDLWGLVIESILHDGINDTKLSDQRKALNQGQNPLPLYLAMNVKDSDRTTLDFKEWCEFSPYEVGLFKYGTFIRSEDFGSEFFMGQLIKKLPESRLCYLQGLWSNIFSINLMDAWFAATTSENFWERFTKDNVQHLDDEEALAKRREDPNLSLAKRSEDSTGAETRVIQPSGKLSSTVRDILTKRPIDGDQHNFLKGLQIHKDYVKHKGFTSFEDTKTRQCPNELTPFTDSLCLVDSAYYINASFPSLLREERKVDVILSFDYCLSRKFLSVEQTQTYCARQKIPFPKIQLSEEEKKHPKECVMFYEPDNAEAPIILHFPLVADTFQDFKEPGVKRSPEEHDDGQLNLSGFGSPYHLLNLTYSDKDFDKLVKLTEYNVMNNEKLILQAVRDAIAHKQKSRDSGSI</sequence>
<comment type="domain">
    <text evidence="7">The N-terminal C2 domain associates with lipid membranes upon calcium binding.</text>
</comment>
<dbReference type="InterPro" id="IPR035892">
    <property type="entry name" value="C2_domain_sf"/>
</dbReference>
<dbReference type="SUPFAM" id="SSF52151">
    <property type="entry name" value="FabD/lysophospholipase-like"/>
    <property type="match status" value="1"/>
</dbReference>
<comment type="catalytic activity">
    <reaction evidence="7">
        <text>a 1,2-diacyl-sn-glycero-3-phosphocholine + H2O = a 1-acyl-sn-glycero-3-phosphocholine + a fatty acid + H(+)</text>
        <dbReference type="Rhea" id="RHEA:15801"/>
        <dbReference type="ChEBI" id="CHEBI:15377"/>
        <dbReference type="ChEBI" id="CHEBI:15378"/>
        <dbReference type="ChEBI" id="CHEBI:28868"/>
        <dbReference type="ChEBI" id="CHEBI:57643"/>
        <dbReference type="ChEBI" id="CHEBI:58168"/>
        <dbReference type="EC" id="3.1.1.4"/>
    </reaction>
</comment>
<dbReference type="GO" id="GO:0047498">
    <property type="term" value="F:calcium-dependent phospholipase A2 activity"/>
    <property type="evidence" value="ECO:0007669"/>
    <property type="project" value="TreeGrafter"/>
</dbReference>
<dbReference type="PANTHER" id="PTHR10728">
    <property type="entry name" value="CYTOSOLIC PHOSPHOLIPASE A2"/>
    <property type="match status" value="1"/>
</dbReference>
<keyword evidence="3 7" id="KW-0963">Cytoplasm</keyword>
<dbReference type="GO" id="GO:0046475">
    <property type="term" value="P:glycerophospholipid catabolic process"/>
    <property type="evidence" value="ECO:0007669"/>
    <property type="project" value="TreeGrafter"/>
</dbReference>
<dbReference type="EC" id="3.1.1.4" evidence="2 7"/>
<evidence type="ECO:0000256" key="5">
    <source>
        <dbReference type="ARBA" id="ARBA00023098"/>
    </source>
</evidence>
<evidence type="ECO:0000256" key="1">
    <source>
        <dbReference type="ARBA" id="ARBA00004496"/>
    </source>
</evidence>
<dbReference type="SUPFAM" id="SSF49562">
    <property type="entry name" value="C2 domain (Calcium/lipid-binding domain, CaLB)"/>
    <property type="match status" value="2"/>
</dbReference>
<keyword evidence="7" id="KW-0479">Metal-binding</keyword>
<evidence type="ECO:0000256" key="3">
    <source>
        <dbReference type="ARBA" id="ARBA00022490"/>
    </source>
</evidence>
<dbReference type="PROSITE" id="PS50004">
    <property type="entry name" value="C2"/>
    <property type="match status" value="1"/>
</dbReference>
<keyword evidence="4 6" id="KW-0378">Hydrolase</keyword>